<dbReference type="AlphaFoldDB" id="A0A9C7PTK3"/>
<dbReference type="EMBL" id="BQMJ01000010">
    <property type="protein sequence ID" value="GJQ09662.1"/>
    <property type="molecule type" value="Genomic_DNA"/>
</dbReference>
<dbReference type="GO" id="GO:0005634">
    <property type="term" value="C:nucleus"/>
    <property type="evidence" value="ECO:0007669"/>
    <property type="project" value="TreeGrafter"/>
</dbReference>
<feature type="region of interest" description="Disordered" evidence="1">
    <location>
        <begin position="562"/>
        <end position="619"/>
    </location>
</feature>
<keyword evidence="4" id="KW-1185">Reference proteome</keyword>
<dbReference type="InterPro" id="IPR000467">
    <property type="entry name" value="G_patch_dom"/>
</dbReference>
<name>A0A9C7PTK3_9RHOD</name>
<evidence type="ECO:0000259" key="2">
    <source>
        <dbReference type="PROSITE" id="PS50174"/>
    </source>
</evidence>
<gene>
    <name evidence="3" type="ORF">GpartN1_g1453.t1</name>
</gene>
<proteinExistence type="predicted"/>
<dbReference type="Proteomes" id="UP001061958">
    <property type="component" value="Unassembled WGS sequence"/>
</dbReference>
<feature type="compositionally biased region" description="Acidic residues" evidence="1">
    <location>
        <begin position="563"/>
        <end position="573"/>
    </location>
</feature>
<reference evidence="3" key="1">
    <citation type="journal article" date="2022" name="Proc. Natl. Acad. Sci. U.S.A.">
        <title>Life cycle and functional genomics of the unicellular red alga Galdieria for elucidating algal and plant evolution and industrial use.</title>
        <authorList>
            <person name="Hirooka S."/>
            <person name="Itabashi T."/>
            <person name="Ichinose T.M."/>
            <person name="Onuma R."/>
            <person name="Fujiwara T."/>
            <person name="Yamashita S."/>
            <person name="Jong L.W."/>
            <person name="Tomita R."/>
            <person name="Iwane A.H."/>
            <person name="Miyagishima S.Y."/>
        </authorList>
    </citation>
    <scope>NUCLEOTIDE SEQUENCE</scope>
    <source>
        <strain evidence="3">NBRC 102759</strain>
    </source>
</reference>
<dbReference type="GO" id="GO:0003723">
    <property type="term" value="F:RNA binding"/>
    <property type="evidence" value="ECO:0007669"/>
    <property type="project" value="TreeGrafter"/>
</dbReference>
<reference evidence="3" key="2">
    <citation type="submission" date="2022-01" db="EMBL/GenBank/DDBJ databases">
        <authorList>
            <person name="Hirooka S."/>
            <person name="Miyagishima S.Y."/>
        </authorList>
    </citation>
    <scope>NUCLEOTIDE SEQUENCE</scope>
    <source>
        <strain evidence="3">NBRC 102759</strain>
    </source>
</reference>
<dbReference type="Pfam" id="PF07713">
    <property type="entry name" value="DUF1604"/>
    <property type="match status" value="1"/>
</dbReference>
<feature type="domain" description="G-patch" evidence="2">
    <location>
        <begin position="167"/>
        <end position="233"/>
    </location>
</feature>
<accession>A0A9C7PTK3</accession>
<feature type="region of interest" description="Disordered" evidence="1">
    <location>
        <begin position="1"/>
        <end position="33"/>
    </location>
</feature>
<evidence type="ECO:0000313" key="4">
    <source>
        <dbReference type="Proteomes" id="UP001061958"/>
    </source>
</evidence>
<comment type="caution">
    <text evidence="3">The sequence shown here is derived from an EMBL/GenBank/DDBJ whole genome shotgun (WGS) entry which is preliminary data.</text>
</comment>
<dbReference type="PANTHER" id="PTHR13384">
    <property type="entry name" value="G PATCH DOMAIN-CONTAINING PROTEIN 1"/>
    <property type="match status" value="1"/>
</dbReference>
<feature type="compositionally biased region" description="Acidic residues" evidence="1">
    <location>
        <begin position="529"/>
        <end position="538"/>
    </location>
</feature>
<feature type="compositionally biased region" description="Basic and acidic residues" evidence="1">
    <location>
        <begin position="1"/>
        <end position="11"/>
    </location>
</feature>
<dbReference type="InterPro" id="IPR011666">
    <property type="entry name" value="DUF1604"/>
</dbReference>
<dbReference type="PROSITE" id="PS50174">
    <property type="entry name" value="G_PATCH"/>
    <property type="match status" value="1"/>
</dbReference>
<sequence>MLQAPRRETKRASNWVVTGTPFDEDQVPPKQSQSLKIAPTLEFFQQIRDENGRQRLHGAFKGGFSAGYFNSVGSKEGWTPSSFYSSRTKRARQEPTNRLEGLIDEEDVEDDDPVFSIGGYSIDVKPIFGCLGSLEAQRPTRQLKKDSSERTSTQLFSEDILQVTPESFSLGFQMLRKLGWRDSCAIGEEGNVKNAPVVKVYGPKLPLKSRQMSWQIDLSRSEDDISGVGYNTGNISDWKRPKRETTQGLLYQTQSVGYLEEDDDEYDVFNNQQEDYLDSIQDAVEIREQVTKKAKEGFQQKSSSKSTLTNKLQFHLANEQKKRTVFLPPTVPENYDSQFCPDKDKYASNTNIKGIQTTKRLLSSVKNAADRRVLLGESLITIRGPTKKVDWTDNSEQQLMDTSKVPTTALSKEIVDKLNKSMTERFTSSSEDNKDKTSQETESQVLEDTKKSQGLAVGESKREIHFWQPSRLLCKRFNVPQPTVTEETSKRTTSRIYSELAVFETEKSVDQVYERKEKSRGRDMKTDNMEEQEEEEESSLINSEFLRLRSERPSTELFRAIFEEDSEEEESDFMETSKGSEDSLLYVQPTRNMTSTPQEQKAAVNNSKVSQRPRAVDYF</sequence>
<dbReference type="PANTHER" id="PTHR13384:SF19">
    <property type="entry name" value="G PATCH DOMAIN-CONTAINING PROTEIN 1"/>
    <property type="match status" value="1"/>
</dbReference>
<feature type="compositionally biased region" description="Basic and acidic residues" evidence="1">
    <location>
        <begin position="514"/>
        <end position="528"/>
    </location>
</feature>
<feature type="region of interest" description="Disordered" evidence="1">
    <location>
        <begin position="423"/>
        <end position="458"/>
    </location>
</feature>
<protein>
    <recommendedName>
        <fullName evidence="2">G-patch domain-containing protein</fullName>
    </recommendedName>
</protein>
<evidence type="ECO:0000256" key="1">
    <source>
        <dbReference type="SAM" id="MobiDB-lite"/>
    </source>
</evidence>
<evidence type="ECO:0000313" key="3">
    <source>
        <dbReference type="EMBL" id="GJQ09662.1"/>
    </source>
</evidence>
<feature type="region of interest" description="Disordered" evidence="1">
    <location>
        <begin position="514"/>
        <end position="539"/>
    </location>
</feature>
<feature type="compositionally biased region" description="Polar residues" evidence="1">
    <location>
        <begin position="589"/>
        <end position="610"/>
    </location>
</feature>
<dbReference type="OrthoDB" id="20507at2759"/>
<organism evidence="3 4">
    <name type="scientific">Galdieria partita</name>
    <dbReference type="NCBI Taxonomy" id="83374"/>
    <lineage>
        <taxon>Eukaryota</taxon>
        <taxon>Rhodophyta</taxon>
        <taxon>Bangiophyceae</taxon>
        <taxon>Galdieriales</taxon>
        <taxon>Galdieriaceae</taxon>
        <taxon>Galdieria</taxon>
    </lineage>
</organism>
<dbReference type="GO" id="GO:0006397">
    <property type="term" value="P:mRNA processing"/>
    <property type="evidence" value="ECO:0007669"/>
    <property type="project" value="InterPro"/>
</dbReference>